<dbReference type="EMBL" id="CCJV01000039">
    <property type="protein sequence ID" value="CDS98763.1"/>
    <property type="molecule type" value="Genomic_DNA"/>
</dbReference>
<evidence type="ECO:0000313" key="2">
    <source>
        <dbReference type="Proteomes" id="UP000049495"/>
    </source>
</evidence>
<protein>
    <recommendedName>
        <fullName evidence="3">DUF3037 family protein</fullName>
    </recommendedName>
</protein>
<dbReference type="RefSeq" id="WP_055318423.1">
    <property type="nucleotide sequence ID" value="NZ_CAWQCV010000038.1"/>
</dbReference>
<accession>A0A822MSE9</accession>
<evidence type="ECO:0000313" key="1">
    <source>
        <dbReference type="EMBL" id="CDS98763.1"/>
    </source>
</evidence>
<name>A0A822MSE9_9VIBR</name>
<dbReference type="InterPro" id="IPR021398">
    <property type="entry name" value="DUF3037"/>
</dbReference>
<reference evidence="2" key="1">
    <citation type="submission" date="2014-06" db="EMBL/GenBank/DDBJ databases">
        <authorList>
            <person name="Le Roux Frederique"/>
        </authorList>
    </citation>
    <scope>NUCLEOTIDE SEQUENCE [LARGE SCALE GENOMIC DNA]</scope>
    <source>
        <strain evidence="2">J5-5</strain>
    </source>
</reference>
<gene>
    <name evidence="1" type="ORF">VCR5J5_1330037</name>
</gene>
<dbReference type="Pfam" id="PF11236">
    <property type="entry name" value="DUF3037"/>
    <property type="match status" value="1"/>
</dbReference>
<dbReference type="Proteomes" id="UP000049495">
    <property type="component" value="Unassembled WGS sequence"/>
</dbReference>
<organism evidence="1 2">
    <name type="scientific">Vibrio crassostreae</name>
    <dbReference type="NCBI Taxonomy" id="246167"/>
    <lineage>
        <taxon>Bacteria</taxon>
        <taxon>Pseudomonadati</taxon>
        <taxon>Pseudomonadota</taxon>
        <taxon>Gammaproteobacteria</taxon>
        <taxon>Vibrionales</taxon>
        <taxon>Vibrionaceae</taxon>
        <taxon>Vibrio</taxon>
    </lineage>
</organism>
<dbReference type="AlphaFoldDB" id="A0A822MSE9"/>
<comment type="caution">
    <text evidence="1">The sequence shown here is derived from an EMBL/GenBank/DDBJ whole genome shotgun (WGS) entry which is preliminary data.</text>
</comment>
<evidence type="ECO:0008006" key="3">
    <source>
        <dbReference type="Google" id="ProtNLM"/>
    </source>
</evidence>
<proteinExistence type="predicted"/>
<sequence length="283" mass="32782">MKIALQFAIVRFMPFAETSEFANVGILAFAPKTGFVGYKLAPARFRRVTDFFDDLEGQLYKQAIANFEDELCYVQNYANNISGQELVDIMQEVTRTREGLMTFGDLSVMMAENAELAVEQLFDRFIGRDFKDTKEYREQQMVRVLRKELISNLTVRYKEQSLNTGFSQFKMPLVAKEADVIKAIKPLAFDQKTPLALVDHGDRWISRVKHLLQARTVQQDDFLFTIEEPRSKKDEFLTAFETVHNGMKELGVKVLPYKNKQDILKFAEFNVEHMVDDFQLVTN</sequence>